<dbReference type="PANTHER" id="PTHR36508:SF1">
    <property type="entry name" value="PROTEIN SLYX"/>
    <property type="match status" value="1"/>
</dbReference>
<name>A0A9X2C1Z6_9BURK</name>
<evidence type="ECO:0000313" key="3">
    <source>
        <dbReference type="Proteomes" id="UP001139353"/>
    </source>
</evidence>
<comment type="caution">
    <text evidence="2">The sequence shown here is derived from an EMBL/GenBank/DDBJ whole genome shotgun (WGS) entry which is preliminary data.</text>
</comment>
<dbReference type="PANTHER" id="PTHR36508">
    <property type="entry name" value="PROTEIN SLYX"/>
    <property type="match status" value="1"/>
</dbReference>
<organism evidence="2 3">
    <name type="scientific">Scleromatobacter humisilvae</name>
    <dbReference type="NCBI Taxonomy" id="2897159"/>
    <lineage>
        <taxon>Bacteria</taxon>
        <taxon>Pseudomonadati</taxon>
        <taxon>Pseudomonadota</taxon>
        <taxon>Betaproteobacteria</taxon>
        <taxon>Burkholderiales</taxon>
        <taxon>Sphaerotilaceae</taxon>
        <taxon>Scleromatobacter</taxon>
    </lineage>
</organism>
<dbReference type="Pfam" id="PF04102">
    <property type="entry name" value="SlyX"/>
    <property type="match status" value="1"/>
</dbReference>
<reference evidence="2" key="1">
    <citation type="submission" date="2021-11" db="EMBL/GenBank/DDBJ databases">
        <title>BS-T2-15 a new species belonging to the Comamonadaceae family isolated from the soil of a French oak forest.</title>
        <authorList>
            <person name="Mieszkin S."/>
            <person name="Alain K."/>
        </authorList>
    </citation>
    <scope>NUCLEOTIDE SEQUENCE</scope>
    <source>
        <strain evidence="2">BS-T2-15</strain>
    </source>
</reference>
<dbReference type="RefSeq" id="WP_275682297.1">
    <property type="nucleotide sequence ID" value="NZ_JAJLJH010000002.1"/>
</dbReference>
<dbReference type="EMBL" id="JAJLJH010000002">
    <property type="protein sequence ID" value="MCK9686269.1"/>
    <property type="molecule type" value="Genomic_DNA"/>
</dbReference>
<protein>
    <submittedName>
        <fullName evidence="2">SlyX family protein</fullName>
    </submittedName>
</protein>
<gene>
    <name evidence="2" type="ORF">LPC04_11180</name>
</gene>
<feature type="compositionally biased region" description="Basic and acidic residues" evidence="1">
    <location>
        <begin position="66"/>
        <end position="76"/>
    </location>
</feature>
<dbReference type="Proteomes" id="UP001139353">
    <property type="component" value="Unassembled WGS sequence"/>
</dbReference>
<sequence>MPSPNDIDPAIDKRLTDLEVKASFSEDLVDHLNDLVARQQEQIDLLIREVGKLKDRAPDTGGGAARDPREDVPPHY</sequence>
<evidence type="ECO:0000313" key="2">
    <source>
        <dbReference type="EMBL" id="MCK9686269.1"/>
    </source>
</evidence>
<proteinExistence type="predicted"/>
<accession>A0A9X2C1Z6</accession>
<dbReference type="AlphaFoldDB" id="A0A9X2C1Z6"/>
<dbReference type="InterPro" id="IPR007236">
    <property type="entry name" value="SlyX"/>
</dbReference>
<dbReference type="Gene3D" id="1.20.5.300">
    <property type="match status" value="1"/>
</dbReference>
<keyword evidence="3" id="KW-1185">Reference proteome</keyword>
<feature type="region of interest" description="Disordered" evidence="1">
    <location>
        <begin position="54"/>
        <end position="76"/>
    </location>
</feature>
<evidence type="ECO:0000256" key="1">
    <source>
        <dbReference type="SAM" id="MobiDB-lite"/>
    </source>
</evidence>